<name>A0A9X5BCQ3_9FIRM</name>
<accession>A0A9X5BCQ3</accession>
<evidence type="ECO:0008006" key="4">
    <source>
        <dbReference type="Google" id="ProtNLM"/>
    </source>
</evidence>
<dbReference type="Proteomes" id="UP001154420">
    <property type="component" value="Unassembled WGS sequence"/>
</dbReference>
<dbReference type="InterPro" id="IPR014867">
    <property type="entry name" value="Spore_coat_CotH_CotH2/3/7"/>
</dbReference>
<dbReference type="Gene3D" id="2.60.40.4270">
    <property type="entry name" value="Listeria-Bacteroides repeat domain"/>
    <property type="match status" value="1"/>
</dbReference>
<feature type="region of interest" description="Disordered" evidence="1">
    <location>
        <begin position="61"/>
        <end position="81"/>
    </location>
</feature>
<keyword evidence="3" id="KW-1185">Reference proteome</keyword>
<evidence type="ECO:0000313" key="3">
    <source>
        <dbReference type="Proteomes" id="UP001154420"/>
    </source>
</evidence>
<evidence type="ECO:0000256" key="1">
    <source>
        <dbReference type="SAM" id="MobiDB-lite"/>
    </source>
</evidence>
<dbReference type="AlphaFoldDB" id="A0A9X5BCQ3"/>
<gene>
    <name evidence="2" type="ORF">D5281_01380</name>
</gene>
<protein>
    <recommendedName>
        <fullName evidence="4">CotH protein</fullName>
    </recommendedName>
</protein>
<comment type="caution">
    <text evidence="2">The sequence shown here is derived from an EMBL/GenBank/DDBJ whole genome shotgun (WGS) entry which is preliminary data.</text>
</comment>
<dbReference type="EMBL" id="QZDT01000001">
    <property type="protein sequence ID" value="NBJ91267.1"/>
    <property type="molecule type" value="Genomic_DNA"/>
</dbReference>
<dbReference type="RefSeq" id="WP_160558343.1">
    <property type="nucleotide sequence ID" value="NZ_QZDT01000001.1"/>
</dbReference>
<sequence length="683" mass="78530">MVDNKQVKTFLTAAGILALGALLTFPTVKGKINEFRKKNVSLEQEQSLGTWEDVEVQKEREQQKEENAQDTVAVEQDKEAAGEEKELPEMIWRLEDGSLEIKFSLWQSENGICYFFLPGFVRDMGLVLEKTDGGEIYIGNSRLKEGDVLKNISEGEAYELALYGRDGELMLEEPVIFMYSSDLPVLMLTTYSGSMEYIDENKENEEAGEVVLFDEKGIKLYAGEAESIGGRGNSTWGLSKKPYQFKLCEKVDFFGFGESRSWNLIANGYDETRLRNEIAMELAKALGMDYVPEGQMIDLYVNDIYYGNYYLTEKIRVGSEMVDIRDMETVLDSIYSPEELERLERLETEDGDRKWVENGYDETDFSGGYLLERELPSRFEETISGFITNQGDCYALQSPAYASKEQVDYIADLMQEFQDAAAESSGMHPVTGKHYSEYIDVTSFVQKYLVEEISKNYDGGVTSSFFYKPQTAVSNKIFAGPVWDYDVAFGNCNLDEIASNPAGITKMNDHIYGTNLFALLYEKEDFYKGIQTLYEEKALPFLEKLLDTGIDEMVKESRASAEMDSIRWEELENRYQYYEEYDNSVRYLKWFISKRMDFLNEVWLEGVVYHNVSFMVDDEAWQIACVKDGETVENEPIPSRYSSVFMGWTTKAGVPFDRFKPVYEDMVFYARWQELDVEDVVLK</sequence>
<dbReference type="OrthoDB" id="9803752at2"/>
<evidence type="ECO:0000313" key="2">
    <source>
        <dbReference type="EMBL" id="NBJ91267.1"/>
    </source>
</evidence>
<dbReference type="Pfam" id="PF08757">
    <property type="entry name" value="CotH"/>
    <property type="match status" value="1"/>
</dbReference>
<dbReference type="InterPro" id="IPR042229">
    <property type="entry name" value="Listeria/Bacterioides_rpt_sf"/>
</dbReference>
<reference evidence="2" key="1">
    <citation type="submission" date="2018-09" db="EMBL/GenBank/DDBJ databases">
        <title>Murine metabolic-syndrome-specific gut microbial biobank.</title>
        <authorList>
            <person name="Liu C."/>
        </authorList>
    </citation>
    <scope>NUCLEOTIDE SEQUENCE</scope>
    <source>
        <strain evidence="2">D42-62</strain>
    </source>
</reference>
<organism evidence="2 3">
    <name type="scientific">Parablautia muri</name>
    <dbReference type="NCBI Taxonomy" id="2320879"/>
    <lineage>
        <taxon>Bacteria</taxon>
        <taxon>Bacillati</taxon>
        <taxon>Bacillota</taxon>
        <taxon>Clostridia</taxon>
        <taxon>Lachnospirales</taxon>
        <taxon>Lachnospiraceae</taxon>
        <taxon>Parablautia</taxon>
    </lineage>
</organism>
<proteinExistence type="predicted"/>